<organism evidence="1 2">
    <name type="scientific">Leptospira interrogans serovar Icterohaemorrhagiae str. Verdun HP</name>
    <dbReference type="NCBI Taxonomy" id="1049910"/>
    <lineage>
        <taxon>Bacteria</taxon>
        <taxon>Pseudomonadati</taxon>
        <taxon>Spirochaetota</taxon>
        <taxon>Spirochaetia</taxon>
        <taxon>Leptospirales</taxon>
        <taxon>Leptospiraceae</taxon>
        <taxon>Leptospira</taxon>
    </lineage>
</organism>
<dbReference type="Gene3D" id="1.10.760.10">
    <property type="entry name" value="Cytochrome c-like domain"/>
    <property type="match status" value="1"/>
</dbReference>
<dbReference type="Proteomes" id="UP000012092">
    <property type="component" value="Unassembled WGS sequence"/>
</dbReference>
<proteinExistence type="predicted"/>
<comment type="caution">
    <text evidence="1">The sequence shown here is derived from an EMBL/GenBank/DDBJ whole genome shotgun (WGS) entry which is preliminary data.</text>
</comment>
<name>M6RSF6_LEPIR</name>
<sequence length="65" mass="7354">MHNGEFTNLEDVVNHFVNGGAKDSIQDPLLKESTITEEEKKDLVEFLKSLEGEFQLLEIPKIPKA</sequence>
<dbReference type="EMBL" id="AHNZ02000021">
    <property type="protein sequence ID" value="EMO07469.1"/>
    <property type="molecule type" value="Genomic_DNA"/>
</dbReference>
<evidence type="ECO:0000313" key="1">
    <source>
        <dbReference type="EMBL" id="EMO07469.1"/>
    </source>
</evidence>
<dbReference type="AlphaFoldDB" id="M6RSF6"/>
<protein>
    <submittedName>
        <fullName evidence="1">Uncharacterized protein</fullName>
    </submittedName>
</protein>
<dbReference type="SUPFAM" id="SSF46626">
    <property type="entry name" value="Cytochrome c"/>
    <property type="match status" value="1"/>
</dbReference>
<dbReference type="GO" id="GO:0009055">
    <property type="term" value="F:electron transfer activity"/>
    <property type="evidence" value="ECO:0007669"/>
    <property type="project" value="InterPro"/>
</dbReference>
<accession>M6RSF6</accession>
<evidence type="ECO:0000313" key="2">
    <source>
        <dbReference type="Proteomes" id="UP000012092"/>
    </source>
</evidence>
<gene>
    <name evidence="1" type="ORF">LEP1GSC116_2781</name>
</gene>
<dbReference type="InterPro" id="IPR036909">
    <property type="entry name" value="Cyt_c-like_dom_sf"/>
</dbReference>
<reference evidence="1 2" key="1">
    <citation type="submission" date="2013-01" db="EMBL/GenBank/DDBJ databases">
        <authorList>
            <person name="Harkins D.M."/>
            <person name="Durkin A.S."/>
            <person name="Brinkac L.M."/>
            <person name="Haft D.H."/>
            <person name="Selengut J.D."/>
            <person name="Sanka R."/>
            <person name="DePew J."/>
            <person name="Purushe J."/>
            <person name="Picardeau M."/>
            <person name="Werts C."/>
            <person name="Goarant C."/>
            <person name="Vinetz J.M."/>
            <person name="Sutton G.G."/>
            <person name="Nierman W.C."/>
            <person name="Fouts D.E."/>
        </authorList>
    </citation>
    <scope>NUCLEOTIDE SEQUENCE [LARGE SCALE GENOMIC DNA]</scope>
    <source>
        <strain evidence="1 2">Verdun HP</strain>
    </source>
</reference>
<dbReference type="GO" id="GO:0020037">
    <property type="term" value="F:heme binding"/>
    <property type="evidence" value="ECO:0007669"/>
    <property type="project" value="InterPro"/>
</dbReference>